<keyword evidence="5" id="KW-1185">Reference proteome</keyword>
<dbReference type="InterPro" id="IPR042070">
    <property type="entry name" value="PucR_C-HTH_sf"/>
</dbReference>
<evidence type="ECO:0000259" key="2">
    <source>
        <dbReference type="Pfam" id="PF13556"/>
    </source>
</evidence>
<dbReference type="Gene3D" id="1.10.10.2840">
    <property type="entry name" value="PucR C-terminal helix-turn-helix domain"/>
    <property type="match status" value="1"/>
</dbReference>
<dbReference type="Pfam" id="PF17853">
    <property type="entry name" value="GGDEF_2"/>
    <property type="match status" value="1"/>
</dbReference>
<dbReference type="Proteomes" id="UP000032120">
    <property type="component" value="Unassembled WGS sequence"/>
</dbReference>
<dbReference type="OrthoDB" id="3190266at2"/>
<dbReference type="RefSeq" id="WP_042545254.1">
    <property type="nucleotide sequence ID" value="NZ_JXSQ01000032.1"/>
</dbReference>
<dbReference type="InterPro" id="IPR025736">
    <property type="entry name" value="PucR_C-HTH_dom"/>
</dbReference>
<evidence type="ECO:0008006" key="6">
    <source>
        <dbReference type="Google" id="ProtNLM"/>
    </source>
</evidence>
<dbReference type="InterPro" id="IPR041522">
    <property type="entry name" value="CdaR_GGDEF"/>
</dbReference>
<dbReference type="PANTHER" id="PTHR33744:SF1">
    <property type="entry name" value="DNA-BINDING TRANSCRIPTIONAL ACTIVATOR ADER"/>
    <property type="match status" value="1"/>
</dbReference>
<dbReference type="AlphaFoldDB" id="A0A0D0IPX2"/>
<dbReference type="PANTHER" id="PTHR33744">
    <property type="entry name" value="CARBOHYDRATE DIACID REGULATOR"/>
    <property type="match status" value="1"/>
</dbReference>
<comment type="caution">
    <text evidence="4">The sequence shown here is derived from an EMBL/GenBank/DDBJ whole genome shotgun (WGS) entry which is preliminary data.</text>
</comment>
<reference evidence="4 5" key="1">
    <citation type="submission" date="2015-01" db="EMBL/GenBank/DDBJ databases">
        <title>Draft genome sequence of Leucobacter komagatae strain VKM ST2845.</title>
        <authorList>
            <person name="Karlyshev A.V."/>
            <person name="Kudryashova E.B."/>
        </authorList>
    </citation>
    <scope>NUCLEOTIDE SEQUENCE [LARGE SCALE GENOMIC DNA]</scope>
    <source>
        <strain evidence="4 5">VKM ST2845</strain>
    </source>
</reference>
<dbReference type="Pfam" id="PF13556">
    <property type="entry name" value="HTH_30"/>
    <property type="match status" value="1"/>
</dbReference>
<organism evidence="4 5">
    <name type="scientific">Leucobacter komagatae</name>
    <dbReference type="NCBI Taxonomy" id="55969"/>
    <lineage>
        <taxon>Bacteria</taxon>
        <taxon>Bacillati</taxon>
        <taxon>Actinomycetota</taxon>
        <taxon>Actinomycetes</taxon>
        <taxon>Micrococcales</taxon>
        <taxon>Microbacteriaceae</taxon>
        <taxon>Leucobacter</taxon>
    </lineage>
</organism>
<evidence type="ECO:0000256" key="1">
    <source>
        <dbReference type="ARBA" id="ARBA00006754"/>
    </source>
</evidence>
<name>A0A0D0IPX2_9MICO</name>
<protein>
    <recommendedName>
        <fullName evidence="6">PucR-like helix-turn-helix protein</fullName>
    </recommendedName>
</protein>
<evidence type="ECO:0000313" key="4">
    <source>
        <dbReference type="EMBL" id="KIP51518.1"/>
    </source>
</evidence>
<comment type="similarity">
    <text evidence="1">Belongs to the CdaR family.</text>
</comment>
<dbReference type="InterPro" id="IPR051448">
    <property type="entry name" value="CdaR-like_regulators"/>
</dbReference>
<gene>
    <name evidence="4" type="ORF">SD72_14855</name>
</gene>
<evidence type="ECO:0000259" key="3">
    <source>
        <dbReference type="Pfam" id="PF17853"/>
    </source>
</evidence>
<accession>A0A0D0IPX2</accession>
<feature type="domain" description="CdaR GGDEF-like" evidence="3">
    <location>
        <begin position="260"/>
        <end position="376"/>
    </location>
</feature>
<sequence length="489" mass="50832">MPTKLTVGELALRMGARAELRGPLDARVESVRIVSDAADIADVQAGSALVLTGTATSEPWRLERALRLAWERAVACVVISGAEVQGPEPAELAERLGLAFVMLDTDVLDATVRLSAIIATDEASEAGTLAEAARGFGVATASPSSAIATLRRLLPDYEFALLDQGNTLIAGARRAADTAEHLVALAVPFPDKRAPARLVGVARSARGDHDGKRVTALTVARLAVAPLTAWAATRRLAGYEDASRASAVLAELLAAEGAPGKKLRGRLAALGWPLDARFRVAAVHTGAPRTAALDELLLARLADLGTPVGAAPHGDGWVAFLAAEAAEERRSTHEAATLLAASDPRIDAIAVGVSTVFQPNEAAATAIEEAVRAAQVALNSPDPVLFAEDLTPAAALPALLSAEPDAAARALLAPLLEIDRDGTLLATLVASLDHSDRPAQVAQELGVHRNTVTARLERVRGLGLEPANPAHRLAIHVAARRILDAQARP</sequence>
<evidence type="ECO:0000313" key="5">
    <source>
        <dbReference type="Proteomes" id="UP000032120"/>
    </source>
</evidence>
<proteinExistence type="inferred from homology"/>
<feature type="domain" description="PucR C-terminal helix-turn-helix" evidence="2">
    <location>
        <begin position="424"/>
        <end position="479"/>
    </location>
</feature>
<dbReference type="EMBL" id="JXSQ01000032">
    <property type="protein sequence ID" value="KIP51518.1"/>
    <property type="molecule type" value="Genomic_DNA"/>
</dbReference>